<dbReference type="InterPro" id="IPR050791">
    <property type="entry name" value="Aldo-Keto_reductase"/>
</dbReference>
<dbReference type="InterPro" id="IPR023210">
    <property type="entry name" value="NADP_OxRdtase_dom"/>
</dbReference>
<evidence type="ECO:0000313" key="4">
    <source>
        <dbReference type="Proteomes" id="UP000183180"/>
    </source>
</evidence>
<dbReference type="PANTHER" id="PTHR43625">
    <property type="entry name" value="AFLATOXIN B1 ALDEHYDE REDUCTASE"/>
    <property type="match status" value="1"/>
</dbReference>
<feature type="domain" description="NADP-dependent oxidoreductase" evidence="2">
    <location>
        <begin position="13"/>
        <end position="286"/>
    </location>
</feature>
<dbReference type="GO" id="GO:0016491">
    <property type="term" value="F:oxidoreductase activity"/>
    <property type="evidence" value="ECO:0007669"/>
    <property type="project" value="UniProtKB-KW"/>
</dbReference>
<dbReference type="EMBL" id="FNLM01000034">
    <property type="protein sequence ID" value="SDU73350.1"/>
    <property type="molecule type" value="Genomic_DNA"/>
</dbReference>
<dbReference type="SUPFAM" id="SSF51430">
    <property type="entry name" value="NAD(P)-linked oxidoreductase"/>
    <property type="match status" value="1"/>
</dbReference>
<accession>A0A1H2KX92</accession>
<dbReference type="STRING" id="158898.SAMN04488548_1343946"/>
<name>A0A1H2KX92_9ACTN</name>
<evidence type="ECO:0000256" key="1">
    <source>
        <dbReference type="ARBA" id="ARBA00023002"/>
    </source>
</evidence>
<dbReference type="CDD" id="cd19088">
    <property type="entry name" value="AKR_AKR13B1"/>
    <property type="match status" value="1"/>
</dbReference>
<dbReference type="InterPro" id="IPR020471">
    <property type="entry name" value="AKR"/>
</dbReference>
<evidence type="ECO:0000313" key="3">
    <source>
        <dbReference type="EMBL" id="SDU73350.1"/>
    </source>
</evidence>
<dbReference type="Pfam" id="PF00248">
    <property type="entry name" value="Aldo_ket_red"/>
    <property type="match status" value="1"/>
</dbReference>
<dbReference type="PRINTS" id="PR00069">
    <property type="entry name" value="ALDKETRDTASE"/>
</dbReference>
<dbReference type="InterPro" id="IPR036812">
    <property type="entry name" value="NAD(P)_OxRdtase_dom_sf"/>
</dbReference>
<dbReference type="RefSeq" id="WP_208863663.1">
    <property type="nucleotide sequence ID" value="NZ_FNLM01000034.1"/>
</dbReference>
<dbReference type="Proteomes" id="UP000183180">
    <property type="component" value="Unassembled WGS sequence"/>
</dbReference>
<keyword evidence="1" id="KW-0560">Oxidoreductase</keyword>
<reference evidence="3 4" key="1">
    <citation type="submission" date="2016-10" db="EMBL/GenBank/DDBJ databases">
        <authorList>
            <person name="de Groot N.N."/>
        </authorList>
    </citation>
    <scope>NUCLEOTIDE SEQUENCE [LARGE SCALE GENOMIC DNA]</scope>
    <source>
        <strain evidence="3 4">DSM 44215</strain>
    </source>
</reference>
<dbReference type="PANTHER" id="PTHR43625:SF40">
    <property type="entry name" value="ALDO-KETO REDUCTASE YAKC [NADP(+)]"/>
    <property type="match status" value="1"/>
</dbReference>
<protein>
    <submittedName>
        <fullName evidence="3">Predicted oxidoreductase</fullName>
    </submittedName>
</protein>
<organism evidence="3 4">
    <name type="scientific">Gordonia westfalica</name>
    <dbReference type="NCBI Taxonomy" id="158898"/>
    <lineage>
        <taxon>Bacteria</taxon>
        <taxon>Bacillati</taxon>
        <taxon>Actinomycetota</taxon>
        <taxon>Actinomycetes</taxon>
        <taxon>Mycobacteriales</taxon>
        <taxon>Gordoniaceae</taxon>
        <taxon>Gordonia</taxon>
    </lineage>
</organism>
<evidence type="ECO:0000259" key="2">
    <source>
        <dbReference type="Pfam" id="PF00248"/>
    </source>
</evidence>
<proteinExistence type="predicted"/>
<gene>
    <name evidence="3" type="ORF">SAMN04488548_1343946</name>
</gene>
<dbReference type="GO" id="GO:0005737">
    <property type="term" value="C:cytoplasm"/>
    <property type="evidence" value="ECO:0007669"/>
    <property type="project" value="TreeGrafter"/>
</dbReference>
<dbReference type="Gene3D" id="3.20.20.100">
    <property type="entry name" value="NADP-dependent oxidoreductase domain"/>
    <property type="match status" value="1"/>
</dbReference>
<sequence>MDYIYLAEKRVSRLGFGMWPLSGLPKRPAWDEAIALIHWALDRGVSILDTADSYHLPDEPVGYGEVLVADALRQWGGRREDVLVATKGGRAVNPDGSRYCTGGPSQLTAAAEASRERLEVDIIDLYYFHRPDPEVPFAQSVEALAQLVDKGVIRTAGVSNVDRGQILVAKEILGESLVAVQNQYSFWFRSSESEIDLAADLGLAFFPWSPFGGPDRKSGVYEIGALAEVANYARASRHQTVLAWMLARYERMVPIPGTRRETALKDLLGAYDVKLDDLSLTALDGIVAQ</sequence>
<dbReference type="AlphaFoldDB" id="A0A1H2KX92"/>